<keyword evidence="8" id="KW-0460">Magnesium</keyword>
<dbReference type="GO" id="GO:0008270">
    <property type="term" value="F:zinc ion binding"/>
    <property type="evidence" value="ECO:0007669"/>
    <property type="project" value="UniProtKB-KW"/>
</dbReference>
<evidence type="ECO:0000256" key="9">
    <source>
        <dbReference type="ARBA" id="ARBA00023029"/>
    </source>
</evidence>
<dbReference type="InterPro" id="IPR003602">
    <property type="entry name" value="Topo_IA_DNA-bd_dom"/>
</dbReference>
<dbReference type="Gene3D" id="1.10.460.10">
    <property type="entry name" value="Topoisomerase I, domain 2"/>
    <property type="match status" value="1"/>
</dbReference>
<dbReference type="InterPro" id="IPR005738">
    <property type="entry name" value="TopoIII"/>
</dbReference>
<dbReference type="PROSITE" id="PS52039">
    <property type="entry name" value="TOPO_IA_2"/>
    <property type="match status" value="1"/>
</dbReference>
<dbReference type="InterPro" id="IPR006171">
    <property type="entry name" value="TOPRIM_dom"/>
</dbReference>
<protein>
    <recommendedName>
        <fullName evidence="3">DNA topoisomerase</fullName>
        <ecNumber evidence="3">5.6.2.1</ecNumber>
    </recommendedName>
    <alternativeName>
        <fullName evidence="15">Omega-protein</fullName>
    </alternativeName>
    <alternativeName>
        <fullName evidence="14">Relaxing enzyme</fullName>
    </alternativeName>
    <alternativeName>
        <fullName evidence="12">Swivelase</fullName>
    </alternativeName>
    <alternativeName>
        <fullName evidence="13">Untwisting enzyme</fullName>
    </alternativeName>
</protein>
<dbReference type="RefSeq" id="WP_001235773.1">
    <property type="nucleotide sequence ID" value="NZ_AP022218.1"/>
</dbReference>
<dbReference type="GO" id="GO:0006281">
    <property type="term" value="P:DNA repair"/>
    <property type="evidence" value="ECO:0007669"/>
    <property type="project" value="TreeGrafter"/>
</dbReference>
<gene>
    <name evidence="19" type="ORF">R6K_0038</name>
</gene>
<dbReference type="EC" id="5.6.2.1" evidence="3"/>
<dbReference type="Gene3D" id="2.70.20.10">
    <property type="entry name" value="Topoisomerase I, domain 3"/>
    <property type="match status" value="1"/>
</dbReference>
<dbReference type="GO" id="GO:0003917">
    <property type="term" value="F:DNA topoisomerase type I (single strand cut, ATP-independent) activity"/>
    <property type="evidence" value="ECO:0007669"/>
    <property type="project" value="UniProtKB-EC"/>
</dbReference>
<sequence>MRLFIAEKPSLAKAIFEGLGGNPATEKKNGCYEHGTDVVTWCFGHMLELYDPQDYDVKYAAWRFDDLPIKTPWPPKYKIRADAQQQTNIIFSLIEKATSIVHAGDPDDEGCLLVDEILDYAKNTKPVQRLLVADLNLAPVQKALANMQPNEKFRGMTNSALARSLCDQGFGYNLTRGCTLKGQEKGFHGVLNVGRVQSAVLGLVNQRTLANQNHTESFYYDVQAALSMNGHLLKAKYQVAEGDEKDEKNRLISEAQAKAVVEHVTGKKAVISETATKPEHTKPPMPLNLSTLQQICARRFGYKAKETLDIMQGLYETHKLLTYPRTDNRYLSDEHFTQAGDIADAIGATLPELATATAGMDKTQKHKAFNASKIEAHHAIIPTTKSGKGVQLNEKERNVYSIVATHFIGLFYPDAIRNKTKTYFSIEDHVFTATQSVLVQKGWEVLGKDTEEDNAQDEEVQTGFDLSMLQVNDDGVCESASIDKKATTPPRYFTDSTLLAAMTRAAKFIDDPDLRKALEAKDEGSSDQGSIGTEATRAGILEKLAANTGLVSIEKEKGYTELVWKTTKQGQEFCAALPPEVIKPNISALWAEKQAQIKSGEMTINDFIKENDDYIHTLISDLQQKGLNISSNAIPCPACGNGVLRRIKGANGFFWGCSGYPGCKTSFPDKDGKPLTEKQPAGGASDRLDVPCPSCNKEILVRPKGFFCTGCDFKLWSEIAGKKITSTQVETLIKKGKTGSLKGFTSTKTGKKFDAALVLQDKNTGKVGFEFAKK</sequence>
<dbReference type="InterPro" id="IPR013498">
    <property type="entry name" value="Topo_IA_Znf"/>
</dbReference>
<keyword evidence="10" id="KW-0238">DNA-binding</keyword>
<evidence type="ECO:0000256" key="3">
    <source>
        <dbReference type="ARBA" id="ARBA00012891"/>
    </source>
</evidence>
<dbReference type="CDD" id="cd03362">
    <property type="entry name" value="TOPRIM_TopoIA_TopoIII"/>
    <property type="match status" value="1"/>
</dbReference>
<dbReference type="InterPro" id="IPR013497">
    <property type="entry name" value="Topo_IA_cen"/>
</dbReference>
<comment type="similarity">
    <text evidence="2">Belongs to the type IA topoisomerase family.</text>
</comment>
<evidence type="ECO:0000256" key="10">
    <source>
        <dbReference type="ARBA" id="ARBA00023125"/>
    </source>
</evidence>
<evidence type="ECO:0000256" key="14">
    <source>
        <dbReference type="ARBA" id="ARBA00032235"/>
    </source>
</evidence>
<dbReference type="NCBIfam" id="TIGR01056">
    <property type="entry name" value="topB"/>
    <property type="match status" value="1"/>
</dbReference>
<evidence type="ECO:0000313" key="18">
    <source>
        <dbReference type="EMBL" id="AMQ12823.1"/>
    </source>
</evidence>
<evidence type="ECO:0000256" key="15">
    <source>
        <dbReference type="ARBA" id="ARBA00032877"/>
    </source>
</evidence>
<dbReference type="AlphaFoldDB" id="A0A142CQH8"/>
<dbReference type="SMART" id="SM00493">
    <property type="entry name" value="TOPRIM"/>
    <property type="match status" value="1"/>
</dbReference>
<keyword evidence="6" id="KW-0863">Zinc-finger</keyword>
<dbReference type="InterPro" id="IPR013825">
    <property type="entry name" value="Topo_IA_cen_sub2"/>
</dbReference>
<proteinExistence type="inferred from homology"/>
<dbReference type="Gene3D" id="3.40.50.140">
    <property type="match status" value="1"/>
</dbReference>
<dbReference type="InterPro" id="IPR034144">
    <property type="entry name" value="TOPRIM_TopoIII"/>
</dbReference>
<evidence type="ECO:0000313" key="19">
    <source>
        <dbReference type="EMBL" id="SLM22329.1"/>
    </source>
</evidence>
<feature type="domain" description="Toprim" evidence="16">
    <location>
        <begin position="1"/>
        <end position="136"/>
    </location>
</feature>
<dbReference type="Pfam" id="PF01751">
    <property type="entry name" value="Toprim"/>
    <property type="match status" value="1"/>
</dbReference>
<dbReference type="SUPFAM" id="SSF56712">
    <property type="entry name" value="Prokaryotic type I DNA topoisomerase"/>
    <property type="match status" value="1"/>
</dbReference>
<dbReference type="InterPro" id="IPR023405">
    <property type="entry name" value="Topo_IA_core_domain"/>
</dbReference>
<organism evidence="18">
    <name type="scientific">Escherichia coli</name>
    <dbReference type="NCBI Taxonomy" id="562"/>
    <lineage>
        <taxon>Bacteria</taxon>
        <taxon>Pseudomonadati</taxon>
        <taxon>Pseudomonadota</taxon>
        <taxon>Gammaproteobacteria</taxon>
        <taxon>Enterobacterales</taxon>
        <taxon>Enterobacteriaceae</taxon>
        <taxon>Escherichia</taxon>
    </lineage>
</organism>
<reference evidence="19" key="2">
    <citation type="submission" date="2017-03" db="EMBL/GenBank/DDBJ databases">
        <authorList>
            <consortium name="Pathogen Informatics"/>
        </authorList>
    </citation>
    <scope>NUCLEOTIDE SEQUENCE [LARGE SCALE GENOMIC DNA]</scope>
    <source>
        <strain evidence="19">K12 J53</strain>
        <plasmid evidence="19">R6K</plasmid>
    </source>
</reference>
<dbReference type="InterPro" id="IPR025589">
    <property type="entry name" value="Toprim_C_rpt"/>
</dbReference>
<dbReference type="SMART" id="SM00436">
    <property type="entry name" value="TOP1Bc"/>
    <property type="match status" value="1"/>
</dbReference>
<evidence type="ECO:0000256" key="13">
    <source>
        <dbReference type="ARBA" id="ARBA00031985"/>
    </source>
</evidence>
<accession>A0A142CQH8</accession>
<geneLocation type="plasmid" evidence="18">
    <name>pYD786-3</name>
</geneLocation>
<dbReference type="Pfam" id="PF01396">
    <property type="entry name" value="Zn_ribbon_Top1"/>
    <property type="match status" value="1"/>
</dbReference>
<dbReference type="InterPro" id="IPR000380">
    <property type="entry name" value="Topo_IA"/>
</dbReference>
<keyword evidence="18" id="KW-0614">Plasmid</keyword>
<evidence type="ECO:0000256" key="12">
    <source>
        <dbReference type="ARBA" id="ARBA00030003"/>
    </source>
</evidence>
<dbReference type="Pfam" id="PF13342">
    <property type="entry name" value="Toprim_Crpt"/>
    <property type="match status" value="1"/>
</dbReference>
<keyword evidence="9" id="KW-0799">Topoisomerase</keyword>
<evidence type="ECO:0000259" key="17">
    <source>
        <dbReference type="PROSITE" id="PS52039"/>
    </source>
</evidence>
<dbReference type="PROSITE" id="PS50880">
    <property type="entry name" value="TOPRIM"/>
    <property type="match status" value="1"/>
</dbReference>
<dbReference type="GO" id="GO:0043597">
    <property type="term" value="C:cytoplasmic replication fork"/>
    <property type="evidence" value="ECO:0007669"/>
    <property type="project" value="TreeGrafter"/>
</dbReference>
<dbReference type="PANTHER" id="PTHR11390">
    <property type="entry name" value="PROKARYOTIC DNA TOPOISOMERASE"/>
    <property type="match status" value="1"/>
</dbReference>
<dbReference type="PRINTS" id="PR00417">
    <property type="entry name" value="PRTPISMRASEI"/>
</dbReference>
<evidence type="ECO:0000256" key="4">
    <source>
        <dbReference type="ARBA" id="ARBA00022723"/>
    </source>
</evidence>
<evidence type="ECO:0000256" key="8">
    <source>
        <dbReference type="ARBA" id="ARBA00022842"/>
    </source>
</evidence>
<evidence type="ECO:0000259" key="16">
    <source>
        <dbReference type="PROSITE" id="PS50880"/>
    </source>
</evidence>
<evidence type="ECO:0000256" key="5">
    <source>
        <dbReference type="ARBA" id="ARBA00022737"/>
    </source>
</evidence>
<dbReference type="SUPFAM" id="SSF57783">
    <property type="entry name" value="Zinc beta-ribbon"/>
    <property type="match status" value="1"/>
</dbReference>
<dbReference type="PANTHER" id="PTHR11390:SF21">
    <property type="entry name" value="DNA TOPOISOMERASE 3-ALPHA"/>
    <property type="match status" value="1"/>
</dbReference>
<name>A0A142CQH8_ECOLX</name>
<dbReference type="InterPro" id="IPR013826">
    <property type="entry name" value="Topo_IA_cen_sub3"/>
</dbReference>
<dbReference type="Gene3D" id="1.10.290.10">
    <property type="entry name" value="Topoisomerase I, domain 4"/>
    <property type="match status" value="1"/>
</dbReference>
<keyword evidence="4" id="KW-0479">Metal-binding</keyword>
<keyword evidence="11 19" id="KW-0413">Isomerase</keyword>
<dbReference type="Gene3D" id="3.30.65.10">
    <property type="entry name" value="Bacterial Topoisomerase I, domain 1"/>
    <property type="match status" value="1"/>
</dbReference>
<dbReference type="EMBL" id="LT827129">
    <property type="protein sequence ID" value="SLM22329.1"/>
    <property type="molecule type" value="Genomic_DNA"/>
</dbReference>
<geneLocation type="plasmid" evidence="19">
    <name>R6K</name>
</geneLocation>
<evidence type="ECO:0000256" key="6">
    <source>
        <dbReference type="ARBA" id="ARBA00022771"/>
    </source>
</evidence>
<dbReference type="Pfam" id="PF01131">
    <property type="entry name" value="Topoisom_bac"/>
    <property type="match status" value="1"/>
</dbReference>
<evidence type="ECO:0000256" key="11">
    <source>
        <dbReference type="ARBA" id="ARBA00023235"/>
    </source>
</evidence>
<dbReference type="InterPro" id="IPR023406">
    <property type="entry name" value="Topo_IA_AS"/>
</dbReference>
<dbReference type="GO" id="GO:0006265">
    <property type="term" value="P:DNA topological change"/>
    <property type="evidence" value="ECO:0007669"/>
    <property type="project" value="InterPro"/>
</dbReference>
<dbReference type="EMBL" id="KU254580">
    <property type="protein sequence ID" value="AMQ12823.1"/>
    <property type="molecule type" value="Genomic_DNA"/>
</dbReference>
<dbReference type="GO" id="GO:0003677">
    <property type="term" value="F:DNA binding"/>
    <property type="evidence" value="ECO:0007669"/>
    <property type="project" value="UniProtKB-KW"/>
</dbReference>
<dbReference type="SMART" id="SM00437">
    <property type="entry name" value="TOP1Ac"/>
    <property type="match status" value="1"/>
</dbReference>
<dbReference type="PROSITE" id="PS00396">
    <property type="entry name" value="TOPO_IA_1"/>
    <property type="match status" value="1"/>
</dbReference>
<feature type="domain" description="Topo IA-type catalytic" evidence="17">
    <location>
        <begin position="153"/>
        <end position="619"/>
    </location>
</feature>
<evidence type="ECO:0000256" key="2">
    <source>
        <dbReference type="ARBA" id="ARBA00009446"/>
    </source>
</evidence>
<comment type="catalytic activity">
    <reaction evidence="1">
        <text>ATP-independent breakage of single-stranded DNA, followed by passage and rejoining.</text>
        <dbReference type="EC" id="5.6.2.1"/>
    </reaction>
</comment>
<dbReference type="InterPro" id="IPR013824">
    <property type="entry name" value="Topo_IA_cen_sub1"/>
</dbReference>
<evidence type="ECO:0000256" key="7">
    <source>
        <dbReference type="ARBA" id="ARBA00022833"/>
    </source>
</evidence>
<dbReference type="InterPro" id="IPR003601">
    <property type="entry name" value="Topo_IA_2"/>
</dbReference>
<reference evidence="18" key="1">
    <citation type="submission" date="2015-12" db="EMBL/GenBank/DDBJ databases">
        <title>Escherichia coli strain YD786 plasmids pYD786-1 to pYD786-4.</title>
        <authorList>
            <person name="Guo Q."/>
            <person name="McElheny C.L."/>
            <person name="Cooper V.S."/>
            <person name="Stoesser N."/>
            <person name="Doi Y."/>
        </authorList>
    </citation>
    <scope>NUCLEOTIDE SEQUENCE</scope>
    <source>
        <strain evidence="18">YD786</strain>
        <plasmid evidence="18">pYD786-3</plasmid>
    </source>
</reference>
<dbReference type="GO" id="GO:0006310">
    <property type="term" value="P:DNA recombination"/>
    <property type="evidence" value="ECO:0007669"/>
    <property type="project" value="TreeGrafter"/>
</dbReference>
<evidence type="ECO:0000256" key="1">
    <source>
        <dbReference type="ARBA" id="ARBA00000213"/>
    </source>
</evidence>
<keyword evidence="5" id="KW-0677">Repeat</keyword>
<keyword evidence="7" id="KW-0862">Zinc</keyword>